<keyword evidence="2" id="KW-0238">DNA-binding</keyword>
<evidence type="ECO:0000313" key="6">
    <source>
        <dbReference type="EMBL" id="SPH24443.1"/>
    </source>
</evidence>
<feature type="domain" description="HTH rpiR-type" evidence="4">
    <location>
        <begin position="7"/>
        <end position="83"/>
    </location>
</feature>
<name>A0A2R8BM80_9RHOB</name>
<dbReference type="OrthoDB" id="3574600at2"/>
<evidence type="ECO:0000313" key="7">
    <source>
        <dbReference type="Proteomes" id="UP000244924"/>
    </source>
</evidence>
<organism evidence="6 7">
    <name type="scientific">Albidovulum aquaemixtae</name>
    <dbReference type="NCBI Taxonomy" id="1542388"/>
    <lineage>
        <taxon>Bacteria</taxon>
        <taxon>Pseudomonadati</taxon>
        <taxon>Pseudomonadota</taxon>
        <taxon>Alphaproteobacteria</taxon>
        <taxon>Rhodobacterales</taxon>
        <taxon>Paracoccaceae</taxon>
        <taxon>Albidovulum</taxon>
    </lineage>
</organism>
<dbReference type="InterPro" id="IPR000281">
    <property type="entry name" value="HTH_RpiR"/>
</dbReference>
<dbReference type="Gene3D" id="3.40.50.10490">
    <property type="entry name" value="Glucose-6-phosphate isomerase like protein, domain 1"/>
    <property type="match status" value="1"/>
</dbReference>
<dbReference type="Pfam" id="PF01380">
    <property type="entry name" value="SIS"/>
    <property type="match status" value="1"/>
</dbReference>
<keyword evidence="1" id="KW-0805">Transcription regulation</keyword>
<dbReference type="PROSITE" id="PS51071">
    <property type="entry name" value="HTH_RPIR"/>
    <property type="match status" value="1"/>
</dbReference>
<dbReference type="InterPro" id="IPR047640">
    <property type="entry name" value="RpiR-like"/>
</dbReference>
<feature type="domain" description="SIS" evidence="5">
    <location>
        <begin position="129"/>
        <end position="266"/>
    </location>
</feature>
<dbReference type="InterPro" id="IPR036388">
    <property type="entry name" value="WH-like_DNA-bd_sf"/>
</dbReference>
<evidence type="ECO:0000256" key="1">
    <source>
        <dbReference type="ARBA" id="ARBA00023015"/>
    </source>
</evidence>
<dbReference type="InterPro" id="IPR046348">
    <property type="entry name" value="SIS_dom_sf"/>
</dbReference>
<dbReference type="AlphaFoldDB" id="A0A2R8BM80"/>
<dbReference type="InterPro" id="IPR009057">
    <property type="entry name" value="Homeodomain-like_sf"/>
</dbReference>
<dbReference type="GO" id="GO:0003700">
    <property type="term" value="F:DNA-binding transcription factor activity"/>
    <property type="evidence" value="ECO:0007669"/>
    <property type="project" value="InterPro"/>
</dbReference>
<dbReference type="GO" id="GO:1901135">
    <property type="term" value="P:carbohydrate derivative metabolic process"/>
    <property type="evidence" value="ECO:0007669"/>
    <property type="project" value="InterPro"/>
</dbReference>
<evidence type="ECO:0000259" key="4">
    <source>
        <dbReference type="PROSITE" id="PS51071"/>
    </source>
</evidence>
<dbReference type="InterPro" id="IPR035472">
    <property type="entry name" value="RpiR-like_SIS"/>
</dbReference>
<proteinExistence type="predicted"/>
<dbReference type="SUPFAM" id="SSF46689">
    <property type="entry name" value="Homeodomain-like"/>
    <property type="match status" value="1"/>
</dbReference>
<dbReference type="InterPro" id="IPR001347">
    <property type="entry name" value="SIS_dom"/>
</dbReference>
<accession>A0A2R8BM80</accession>
<reference evidence="6 7" key="1">
    <citation type="submission" date="2018-03" db="EMBL/GenBank/DDBJ databases">
        <authorList>
            <person name="Keele B.F."/>
        </authorList>
    </citation>
    <scope>NUCLEOTIDE SEQUENCE [LARGE SCALE GENOMIC DNA]</scope>
    <source>
        <strain evidence="6 7">CECT 8626</strain>
    </source>
</reference>
<sequence>MSSESLDKLKPNLTRVAAKGTPVVARFASWVLDHYAEVAFSSIRGLAEKAGVNSNTVIRLAKELGYEGYDAFRADIQAAFRHRTIGYAARAEALHNRAGSDLFGEIIAANRANAEAVFSPEMQGLLESLIEPLLTARRVYSIGVRSCYSVAHYLSYVGSMAFDNFVTVPAQPGAIMDQLSRAGPDDIVVAITFEHYATEVVRACQIARDCGGRVLALTDSHRSPIALGAWHVVPLPMAGPQFIPSLNSAFVVVEMLLAGMAARSDRAVSNVRSFEERIQRFGGYVPV</sequence>
<evidence type="ECO:0000259" key="5">
    <source>
        <dbReference type="PROSITE" id="PS51464"/>
    </source>
</evidence>
<dbReference type="CDD" id="cd05013">
    <property type="entry name" value="SIS_RpiR"/>
    <property type="match status" value="1"/>
</dbReference>
<protein>
    <submittedName>
        <fullName evidence="6">HTH-type transcriptional regulator MurR</fullName>
    </submittedName>
</protein>
<dbReference type="GO" id="GO:0097367">
    <property type="term" value="F:carbohydrate derivative binding"/>
    <property type="evidence" value="ECO:0007669"/>
    <property type="project" value="InterPro"/>
</dbReference>
<dbReference type="GO" id="GO:0003677">
    <property type="term" value="F:DNA binding"/>
    <property type="evidence" value="ECO:0007669"/>
    <property type="project" value="UniProtKB-KW"/>
</dbReference>
<dbReference type="Pfam" id="PF01418">
    <property type="entry name" value="HTH_6"/>
    <property type="match status" value="1"/>
</dbReference>
<dbReference type="PROSITE" id="PS51464">
    <property type="entry name" value="SIS"/>
    <property type="match status" value="1"/>
</dbReference>
<dbReference type="SUPFAM" id="SSF53697">
    <property type="entry name" value="SIS domain"/>
    <property type="match status" value="1"/>
</dbReference>
<dbReference type="EMBL" id="OMOQ01000003">
    <property type="protein sequence ID" value="SPH24443.1"/>
    <property type="molecule type" value="Genomic_DNA"/>
</dbReference>
<dbReference type="Proteomes" id="UP000244924">
    <property type="component" value="Unassembled WGS sequence"/>
</dbReference>
<dbReference type="Gene3D" id="1.10.10.10">
    <property type="entry name" value="Winged helix-like DNA-binding domain superfamily/Winged helix DNA-binding domain"/>
    <property type="match status" value="1"/>
</dbReference>
<evidence type="ECO:0000256" key="3">
    <source>
        <dbReference type="ARBA" id="ARBA00023163"/>
    </source>
</evidence>
<dbReference type="PANTHER" id="PTHR30514:SF18">
    <property type="entry name" value="RPIR-FAMILY TRANSCRIPTIONAL REGULATOR"/>
    <property type="match status" value="1"/>
</dbReference>
<gene>
    <name evidence="6" type="primary">murR</name>
    <name evidence="6" type="ORF">DEA8626_03495</name>
</gene>
<evidence type="ECO:0000256" key="2">
    <source>
        <dbReference type="ARBA" id="ARBA00023125"/>
    </source>
</evidence>
<dbReference type="PANTHER" id="PTHR30514">
    <property type="entry name" value="GLUCOKINASE"/>
    <property type="match status" value="1"/>
</dbReference>
<keyword evidence="7" id="KW-1185">Reference proteome</keyword>
<keyword evidence="3" id="KW-0804">Transcription</keyword>